<dbReference type="GO" id="GO:0000166">
    <property type="term" value="F:nucleotide binding"/>
    <property type="evidence" value="ECO:0007669"/>
    <property type="project" value="UniProtKB-KW"/>
</dbReference>
<dbReference type="GO" id="GO:0018580">
    <property type="term" value="F:nitronate monooxygenase activity"/>
    <property type="evidence" value="ECO:0007669"/>
    <property type="project" value="InterPro"/>
</dbReference>
<dbReference type="GO" id="GO:0009636">
    <property type="term" value="P:response to toxic substance"/>
    <property type="evidence" value="ECO:0007669"/>
    <property type="project" value="UniProtKB-KW"/>
</dbReference>
<evidence type="ECO:0000256" key="9">
    <source>
        <dbReference type="ARBA" id="ARBA00031155"/>
    </source>
</evidence>
<evidence type="ECO:0000256" key="2">
    <source>
        <dbReference type="ARBA" id="ARBA00009881"/>
    </source>
</evidence>
<evidence type="ECO:0000256" key="7">
    <source>
        <dbReference type="ARBA" id="ARBA00023002"/>
    </source>
</evidence>
<name>A0A4P6UJB3_9BURK</name>
<dbReference type="Proteomes" id="UP000292939">
    <property type="component" value="Chromosome"/>
</dbReference>
<dbReference type="InterPro" id="IPR013785">
    <property type="entry name" value="Aldolase_TIM"/>
</dbReference>
<evidence type="ECO:0000256" key="6">
    <source>
        <dbReference type="ARBA" id="ARBA00022741"/>
    </source>
</evidence>
<evidence type="ECO:0000256" key="3">
    <source>
        <dbReference type="ARBA" id="ARBA00022575"/>
    </source>
</evidence>
<gene>
    <name evidence="12" type="ORF">DW355_04760</name>
</gene>
<dbReference type="CDD" id="cd04730">
    <property type="entry name" value="NPD_like"/>
    <property type="match status" value="1"/>
</dbReference>
<evidence type="ECO:0000256" key="4">
    <source>
        <dbReference type="ARBA" id="ARBA00022630"/>
    </source>
</evidence>
<dbReference type="SUPFAM" id="SSF51412">
    <property type="entry name" value="Inosine monophosphate dehydrogenase (IMPDH)"/>
    <property type="match status" value="1"/>
</dbReference>
<keyword evidence="5" id="KW-0288">FMN</keyword>
<keyword evidence="3" id="KW-0216">Detoxification</keyword>
<organism evidence="12 13">
    <name type="scientific">Hylemonella gracilis</name>
    <dbReference type="NCBI Taxonomy" id="80880"/>
    <lineage>
        <taxon>Bacteria</taxon>
        <taxon>Pseudomonadati</taxon>
        <taxon>Pseudomonadota</taxon>
        <taxon>Betaproteobacteria</taxon>
        <taxon>Burkholderiales</taxon>
        <taxon>Comamonadaceae</taxon>
        <taxon>Hylemonella</taxon>
    </lineage>
</organism>
<evidence type="ECO:0000256" key="11">
    <source>
        <dbReference type="ARBA" id="ARBA00067136"/>
    </source>
</evidence>
<sequence length="378" mass="39274">MSLTTESRIRRLTALLGTELPIIQAPMVGAQGSALALTVCATGGLGSLPAAGLTPEALRAELGVLHERCQGRPWNLNFFCHQPPVPDAAREAVWRQSLAPYYAEYGIDPAQVPTGAGRSPFSAALADLVEEFRPPVVSFHFGLPAPELLTRVRAWGSKILSSATSVEEALWLERQGVDAVIAQGLEAGGHRGHFLSPSLHQPDGLYRVLRTQMGTFALLPQIARAVRIPVIATGGIVDAPGVAAALALGASGVQAGTAYLLCTEATTSPVHRAALLAEATRTVKGETAHGTTLTTLFTGGAARGLVNRAMRELGPLHNAAPAFPLATAGIAPLRAAAEKAGLGDFSPLWCGQNLSALPLDGGISAAEVTRALARGLRD</sequence>
<dbReference type="AlphaFoldDB" id="A0A4P6UJB3"/>
<dbReference type="OrthoDB" id="9778912at2"/>
<keyword evidence="7" id="KW-0560">Oxidoreductase</keyword>
<evidence type="ECO:0000256" key="1">
    <source>
        <dbReference type="ARBA" id="ARBA00001917"/>
    </source>
</evidence>
<evidence type="ECO:0000256" key="8">
    <source>
        <dbReference type="ARBA" id="ARBA00023033"/>
    </source>
</evidence>
<dbReference type="FunFam" id="3.20.20.70:FF:000154">
    <property type="entry name" value="Probable nitronate monooxygenase"/>
    <property type="match status" value="1"/>
</dbReference>
<comment type="catalytic activity">
    <reaction evidence="10">
        <text>3 propionate 3-nitronate + 3 O2 + H2O = 3 3-oxopropanoate + 2 nitrate + nitrite + H2O2 + 3 H(+)</text>
        <dbReference type="Rhea" id="RHEA:57332"/>
        <dbReference type="ChEBI" id="CHEBI:15377"/>
        <dbReference type="ChEBI" id="CHEBI:15378"/>
        <dbReference type="ChEBI" id="CHEBI:15379"/>
        <dbReference type="ChEBI" id="CHEBI:16240"/>
        <dbReference type="ChEBI" id="CHEBI:16301"/>
        <dbReference type="ChEBI" id="CHEBI:17632"/>
        <dbReference type="ChEBI" id="CHEBI:33190"/>
        <dbReference type="ChEBI" id="CHEBI:136067"/>
    </reaction>
</comment>
<dbReference type="KEGG" id="hgr:DW355_04760"/>
<comment type="similarity">
    <text evidence="2">Belongs to the nitronate monooxygenase family. NMO class I subfamily.</text>
</comment>
<evidence type="ECO:0000313" key="12">
    <source>
        <dbReference type="EMBL" id="QBK04180.1"/>
    </source>
</evidence>
<keyword evidence="4" id="KW-0285">Flavoprotein</keyword>
<evidence type="ECO:0000256" key="10">
    <source>
        <dbReference type="ARBA" id="ARBA00049401"/>
    </source>
</evidence>
<accession>A0A4P6UJB3</accession>
<dbReference type="InterPro" id="IPR004136">
    <property type="entry name" value="NMO"/>
</dbReference>
<keyword evidence="6" id="KW-0547">Nucleotide-binding</keyword>
<comment type="cofactor">
    <cofactor evidence="1">
        <name>FMN</name>
        <dbReference type="ChEBI" id="CHEBI:58210"/>
    </cofactor>
</comment>
<keyword evidence="8 12" id="KW-0503">Monooxygenase</keyword>
<proteinExistence type="inferred from homology"/>
<dbReference type="RefSeq" id="WP_131278193.1">
    <property type="nucleotide sequence ID" value="NZ_CP031395.1"/>
</dbReference>
<dbReference type="EMBL" id="CP031395">
    <property type="protein sequence ID" value="QBK04180.1"/>
    <property type="molecule type" value="Genomic_DNA"/>
</dbReference>
<reference evidence="12 13" key="1">
    <citation type="submission" date="2018-07" db="EMBL/GenBank/DDBJ databases">
        <title>Exploring interactions and the metabolic potential of the ultra-small soil bacteria Hylemonella gracilis.</title>
        <authorList>
            <person name="Tyc O."/>
            <person name="Kulkarni P."/>
            <person name="Gawehns F."/>
            <person name="Hundscheid M."/>
            <person name="Zweers H."/>
            <person name="Garbeva P."/>
        </authorList>
    </citation>
    <scope>NUCLEOTIDE SEQUENCE [LARGE SCALE GENOMIC DNA]</scope>
    <source>
        <strain evidence="12 13">NS1</strain>
    </source>
</reference>
<dbReference type="PANTHER" id="PTHR42747:SF3">
    <property type="entry name" value="NITRONATE MONOOXYGENASE-RELATED"/>
    <property type="match status" value="1"/>
</dbReference>
<evidence type="ECO:0000256" key="5">
    <source>
        <dbReference type="ARBA" id="ARBA00022643"/>
    </source>
</evidence>
<dbReference type="Pfam" id="PF03060">
    <property type="entry name" value="NMO"/>
    <property type="match status" value="1"/>
</dbReference>
<evidence type="ECO:0000313" key="13">
    <source>
        <dbReference type="Proteomes" id="UP000292939"/>
    </source>
</evidence>
<protein>
    <recommendedName>
        <fullName evidence="11">Nitronate monooxygenase</fullName>
    </recommendedName>
    <alternativeName>
        <fullName evidence="9">Propionate 3-nitronate monooxygenase</fullName>
    </alternativeName>
</protein>
<dbReference type="Gene3D" id="3.20.20.70">
    <property type="entry name" value="Aldolase class I"/>
    <property type="match status" value="1"/>
</dbReference>
<dbReference type="PANTHER" id="PTHR42747">
    <property type="entry name" value="NITRONATE MONOOXYGENASE-RELATED"/>
    <property type="match status" value="1"/>
</dbReference>